<dbReference type="GO" id="GO:0005886">
    <property type="term" value="C:plasma membrane"/>
    <property type="evidence" value="ECO:0007669"/>
    <property type="project" value="TreeGrafter"/>
</dbReference>
<dbReference type="EMBL" id="CTEE01000001">
    <property type="protein sequence ID" value="CQD16988.1"/>
    <property type="molecule type" value="Genomic_DNA"/>
</dbReference>
<dbReference type="Proteomes" id="UP000199251">
    <property type="component" value="Unassembled WGS sequence"/>
</dbReference>
<protein>
    <submittedName>
        <fullName evidence="4">Deazaflavin-dependent nitroreductase family protein</fullName>
    </submittedName>
</protein>
<dbReference type="NCBIfam" id="TIGR00026">
    <property type="entry name" value="hi_GC_TIGR00026"/>
    <property type="match status" value="1"/>
</dbReference>
<sequence>MPAPQSTHTDYALAVTLRRFSPYRGRHLRWDEAIFERAAMTRVGSALGKHLAPRFDKVVIPLTNGRFSTMGIDKVGLVTTTGAKSGQPRSQPLALLNDGDGLLAIGSNYGQEKHPGWSANLLAHPECTVELNGPPRPYRAELLEGDERAAAWAMANDVYAGYENYRKNCAPRQIRIFRLRPVAGESGSGS</sequence>
<comment type="similarity">
    <text evidence="1">Belongs to the F420H(2)-dependent quinone reductase family.</text>
</comment>
<dbReference type="GO" id="GO:0070967">
    <property type="term" value="F:coenzyme F420 binding"/>
    <property type="evidence" value="ECO:0007669"/>
    <property type="project" value="TreeGrafter"/>
</dbReference>
<dbReference type="AlphaFoldDB" id="A0A0E4GZR8"/>
<evidence type="ECO:0000313" key="5">
    <source>
        <dbReference type="Proteomes" id="UP000199251"/>
    </source>
</evidence>
<evidence type="ECO:0000256" key="2">
    <source>
        <dbReference type="ARBA" id="ARBA00023002"/>
    </source>
</evidence>
<dbReference type="STRING" id="141349.BN1232_03711"/>
<dbReference type="GO" id="GO:0016491">
    <property type="term" value="F:oxidoreductase activity"/>
    <property type="evidence" value="ECO:0007669"/>
    <property type="project" value="UniProtKB-KW"/>
</dbReference>
<dbReference type="Pfam" id="PF04075">
    <property type="entry name" value="F420H2_quin_red"/>
    <property type="match status" value="1"/>
</dbReference>
<accession>A0A0E4GZR8</accession>
<dbReference type="InterPro" id="IPR012349">
    <property type="entry name" value="Split_barrel_FMN-bd"/>
</dbReference>
<dbReference type="SUPFAM" id="SSF50475">
    <property type="entry name" value="FMN-binding split barrel"/>
    <property type="match status" value="1"/>
</dbReference>
<evidence type="ECO:0000256" key="3">
    <source>
        <dbReference type="ARBA" id="ARBA00049106"/>
    </source>
</evidence>
<comment type="catalytic activity">
    <reaction evidence="3">
        <text>oxidized coenzyme F420-(gamma-L-Glu)(n) + a quinol + H(+) = reduced coenzyme F420-(gamma-L-Glu)(n) + a quinone</text>
        <dbReference type="Rhea" id="RHEA:39663"/>
        <dbReference type="Rhea" id="RHEA-COMP:12939"/>
        <dbReference type="Rhea" id="RHEA-COMP:14378"/>
        <dbReference type="ChEBI" id="CHEBI:15378"/>
        <dbReference type="ChEBI" id="CHEBI:24646"/>
        <dbReference type="ChEBI" id="CHEBI:132124"/>
        <dbReference type="ChEBI" id="CHEBI:133980"/>
        <dbReference type="ChEBI" id="CHEBI:139511"/>
    </reaction>
</comment>
<dbReference type="PANTHER" id="PTHR39428:SF3">
    <property type="entry name" value="DEAZAFLAVIN-DEPENDENT NITROREDUCTASE"/>
    <property type="match status" value="1"/>
</dbReference>
<dbReference type="InterPro" id="IPR004378">
    <property type="entry name" value="F420H2_quin_Rdtase"/>
</dbReference>
<evidence type="ECO:0000256" key="1">
    <source>
        <dbReference type="ARBA" id="ARBA00008710"/>
    </source>
</evidence>
<name>A0A0E4GZR8_MYCLN</name>
<keyword evidence="2" id="KW-0560">Oxidoreductase</keyword>
<dbReference type="PANTHER" id="PTHR39428">
    <property type="entry name" value="F420H(2)-DEPENDENT QUINONE REDUCTASE RV1261C"/>
    <property type="match status" value="1"/>
</dbReference>
<evidence type="ECO:0000313" key="4">
    <source>
        <dbReference type="EMBL" id="CQD16988.1"/>
    </source>
</evidence>
<gene>
    <name evidence="4" type="ORF">BN1232_03711</name>
</gene>
<organism evidence="4 5">
    <name type="scientific">Mycobacterium lentiflavum</name>
    <dbReference type="NCBI Taxonomy" id="141349"/>
    <lineage>
        <taxon>Bacteria</taxon>
        <taxon>Bacillati</taxon>
        <taxon>Actinomycetota</taxon>
        <taxon>Actinomycetes</taxon>
        <taxon>Mycobacteriales</taxon>
        <taxon>Mycobacteriaceae</taxon>
        <taxon>Mycobacterium</taxon>
        <taxon>Mycobacterium simiae complex</taxon>
    </lineage>
</organism>
<reference evidence="4 5" key="1">
    <citation type="submission" date="2015-03" db="EMBL/GenBank/DDBJ databases">
        <authorList>
            <person name="Urmite Genomes"/>
        </authorList>
    </citation>
    <scope>NUCLEOTIDE SEQUENCE [LARGE SCALE GENOMIC DNA]</scope>
    <source>
        <strain evidence="4 5">CSUR P1491</strain>
    </source>
</reference>
<dbReference type="OrthoDB" id="8225825at2"/>
<dbReference type="Gene3D" id="2.30.110.10">
    <property type="entry name" value="Electron Transport, Fmn-binding Protein, Chain A"/>
    <property type="match status" value="1"/>
</dbReference>
<proteinExistence type="inferred from homology"/>